<dbReference type="Pfam" id="PF09794">
    <property type="entry name" value="Avl9"/>
    <property type="match status" value="1"/>
</dbReference>
<organism evidence="4 5">
    <name type="scientific">Neurospora tetraspora</name>
    <dbReference type="NCBI Taxonomy" id="94610"/>
    <lineage>
        <taxon>Eukaryota</taxon>
        <taxon>Fungi</taxon>
        <taxon>Dikarya</taxon>
        <taxon>Ascomycota</taxon>
        <taxon>Pezizomycotina</taxon>
        <taxon>Sordariomycetes</taxon>
        <taxon>Sordariomycetidae</taxon>
        <taxon>Sordariales</taxon>
        <taxon>Sordariaceae</taxon>
        <taxon>Neurospora</taxon>
    </lineage>
</organism>
<gene>
    <name evidence="4" type="ORF">B0H65DRAFT_324764</name>
</gene>
<comment type="caution">
    <text evidence="4">The sequence shown here is derived from an EMBL/GenBank/DDBJ whole genome shotgun (WGS) entry which is preliminary data.</text>
</comment>
<feature type="compositionally biased region" description="Basic and acidic residues" evidence="2">
    <location>
        <begin position="810"/>
        <end position="831"/>
    </location>
</feature>
<sequence>MSVPPTPTTERKPGFTPLVAVVDFHHARGPEVERWFGVPEDSDPAAEYDWGLLPFMALSDGAHAATEDFSYFTLLRPATASDPEATSLFGISCTRQMDASQLLNRPAEVTRSTVQKAVVIIADSPQYFGMLRERLSVVTKAWFAQREFTDVEILRRFQESLADEKARGTLLGEKEEDRDLYLGMSLRELVREFRWQTLVLLKCCLLQPKMLFFGSRCERLCMMQFSLISLIPGLLRNLQDSAGPELDNYEKKLQRPTSLRTSDRNSLLAYMGLPLQIFGKGSLFGPYTPLQQLDVLADFGTKSYIVGSTNSLLLQQKDRYSDILINLDEDSINITSPSLKSALALSTPDRRWIDFITQNVNDTWDDANPGMPKTMGYVGSEEFIRLQFEEYLLSLISSVKYHNHLAIHSQNPRMLLPHIEGDPSLDFNADFIEAWKRTENYRIWDGHTDSHLFDIVEPKHPCAGGLTIDDVQRRIAQQVQDLHLDERFAVGKEVLGRNLQAGKEKASTMFNKFYADMEALREQRRKAAEEAEKQRQAEAAATGGNGQHGSEKGGSGGSENGNGGNGQGGLAPAAAVSTVGSKAGAFVSSWTAWAGEKRKGWGRSAPTTPITETTPIPPTTGTGTTTSDTSSPQDREKEKEQEKKGWGWSKAIRNRTSVLLSGGGGSSEERETFMPQSPQRNGAYAALPLATGSPESTRTTRTGNSSNTGGGQSRAFRRRALSGESMLDAAGSEDGFSGSEFGTPERVRSRETVASIARKPVGSGGGSGSRPGTAGTVGSVNLMSVASPEVVRGAGTTTTAAATVTEDDGKDEKVENENKEEKEDTEDKGMEEVSLDDAPATATEQVKKEPAPVLAPITTTDETQRESSRSRSPSPSPLQPPAVIVAAEEAAKASEV</sequence>
<dbReference type="PANTHER" id="PTHR31017">
    <property type="entry name" value="LATE SECRETORY PATHWAY PROTEIN AVL9-RELATED"/>
    <property type="match status" value="1"/>
</dbReference>
<feature type="compositionally biased region" description="Low complexity" evidence="2">
    <location>
        <begin position="793"/>
        <end position="803"/>
    </location>
</feature>
<dbReference type="GeneID" id="87860608"/>
<name>A0AAE0J7W1_9PEZI</name>
<dbReference type="EMBL" id="JAUEPP010000008">
    <property type="protein sequence ID" value="KAK3338499.1"/>
    <property type="molecule type" value="Genomic_DNA"/>
</dbReference>
<feature type="compositionally biased region" description="Basic and acidic residues" evidence="2">
    <location>
        <begin position="633"/>
        <end position="645"/>
    </location>
</feature>
<keyword evidence="5" id="KW-1185">Reference proteome</keyword>
<accession>A0AAE0J7W1</accession>
<dbReference type="AlphaFoldDB" id="A0AAE0J7W1"/>
<dbReference type="Proteomes" id="UP001278500">
    <property type="component" value="Unassembled WGS sequence"/>
</dbReference>
<proteinExistence type="inferred from homology"/>
<feature type="compositionally biased region" description="Low complexity" evidence="2">
    <location>
        <begin position="696"/>
        <end position="707"/>
    </location>
</feature>
<feature type="region of interest" description="Disordered" evidence="2">
    <location>
        <begin position="596"/>
        <end position="896"/>
    </location>
</feature>
<evidence type="ECO:0000259" key="3">
    <source>
        <dbReference type="PROSITE" id="PS50211"/>
    </source>
</evidence>
<reference evidence="4" key="2">
    <citation type="submission" date="2023-06" db="EMBL/GenBank/DDBJ databases">
        <authorList>
            <consortium name="Lawrence Berkeley National Laboratory"/>
            <person name="Haridas S."/>
            <person name="Hensen N."/>
            <person name="Bonometti L."/>
            <person name="Westerberg I."/>
            <person name="Brannstrom I.O."/>
            <person name="Guillou S."/>
            <person name="Cros-Aarteil S."/>
            <person name="Calhoun S."/>
            <person name="Kuo A."/>
            <person name="Mondo S."/>
            <person name="Pangilinan J."/>
            <person name="Riley R."/>
            <person name="Labutti K."/>
            <person name="Andreopoulos B."/>
            <person name="Lipzen A."/>
            <person name="Chen C."/>
            <person name="Yanf M."/>
            <person name="Daum C."/>
            <person name="Ng V."/>
            <person name="Clum A."/>
            <person name="Steindorff A."/>
            <person name="Ohm R."/>
            <person name="Martin F."/>
            <person name="Silar P."/>
            <person name="Natvig D."/>
            <person name="Lalanne C."/>
            <person name="Gautier V."/>
            <person name="Ament-Velasquez S.L."/>
            <person name="Kruys A."/>
            <person name="Hutchinson M.I."/>
            <person name="Powell A.J."/>
            <person name="Barry K."/>
            <person name="Miller A.N."/>
            <person name="Grigoriev I.V."/>
            <person name="Debuchy R."/>
            <person name="Gladieux P."/>
            <person name="Thoren M.H."/>
            <person name="Johannesson H."/>
        </authorList>
    </citation>
    <scope>NUCLEOTIDE SEQUENCE</scope>
    <source>
        <strain evidence="4">CBS 560.94</strain>
    </source>
</reference>
<reference evidence="4" key="1">
    <citation type="journal article" date="2023" name="Mol. Phylogenet. Evol.">
        <title>Genome-scale phylogeny and comparative genomics of the fungal order Sordariales.</title>
        <authorList>
            <person name="Hensen N."/>
            <person name="Bonometti L."/>
            <person name="Westerberg I."/>
            <person name="Brannstrom I.O."/>
            <person name="Guillou S."/>
            <person name="Cros-Aarteil S."/>
            <person name="Calhoun S."/>
            <person name="Haridas S."/>
            <person name="Kuo A."/>
            <person name="Mondo S."/>
            <person name="Pangilinan J."/>
            <person name="Riley R."/>
            <person name="LaButti K."/>
            <person name="Andreopoulos B."/>
            <person name="Lipzen A."/>
            <person name="Chen C."/>
            <person name="Yan M."/>
            <person name="Daum C."/>
            <person name="Ng V."/>
            <person name="Clum A."/>
            <person name="Steindorff A."/>
            <person name="Ohm R.A."/>
            <person name="Martin F."/>
            <person name="Silar P."/>
            <person name="Natvig D.O."/>
            <person name="Lalanne C."/>
            <person name="Gautier V."/>
            <person name="Ament-Velasquez S.L."/>
            <person name="Kruys A."/>
            <person name="Hutchinson M.I."/>
            <person name="Powell A.J."/>
            <person name="Barry K."/>
            <person name="Miller A.N."/>
            <person name="Grigoriev I.V."/>
            <person name="Debuchy R."/>
            <person name="Gladieux P."/>
            <person name="Hiltunen Thoren M."/>
            <person name="Johannesson H."/>
        </authorList>
    </citation>
    <scope>NUCLEOTIDE SEQUENCE</scope>
    <source>
        <strain evidence="4">CBS 560.94</strain>
    </source>
</reference>
<dbReference type="RefSeq" id="XP_062677950.1">
    <property type="nucleotide sequence ID" value="XM_062823454.1"/>
</dbReference>
<feature type="compositionally biased region" description="Basic and acidic residues" evidence="2">
    <location>
        <begin position="524"/>
        <end position="536"/>
    </location>
</feature>
<comment type="similarity">
    <text evidence="1">Belongs to the AVL9 family.</text>
</comment>
<feature type="compositionally biased region" description="Gly residues" evidence="2">
    <location>
        <begin position="543"/>
        <end position="569"/>
    </location>
</feature>
<evidence type="ECO:0000256" key="2">
    <source>
        <dbReference type="SAM" id="MobiDB-lite"/>
    </source>
</evidence>
<evidence type="ECO:0000256" key="1">
    <source>
        <dbReference type="ARBA" id="ARBA00038178"/>
    </source>
</evidence>
<feature type="compositionally biased region" description="Low complexity" evidence="2">
    <location>
        <begin position="728"/>
        <end position="742"/>
    </location>
</feature>
<feature type="region of interest" description="Disordered" evidence="2">
    <location>
        <begin position="524"/>
        <end position="572"/>
    </location>
</feature>
<protein>
    <submittedName>
        <fullName evidence="4">Transport protein Avl9-domain-containing protein</fullName>
    </submittedName>
</protein>
<dbReference type="PANTHER" id="PTHR31017:SF1">
    <property type="entry name" value="LATE SECRETORY PATHWAY PROTEIN AVL9 HOMOLOG"/>
    <property type="match status" value="1"/>
</dbReference>
<dbReference type="InterPro" id="IPR018307">
    <property type="entry name" value="ABL9/DENND6_dom"/>
</dbReference>
<dbReference type="InterPro" id="IPR051731">
    <property type="entry name" value="DENND11/AVL9_GEFs"/>
</dbReference>
<feature type="compositionally biased region" description="Low complexity" evidence="2">
    <location>
        <begin position="606"/>
        <end position="632"/>
    </location>
</feature>
<dbReference type="PROSITE" id="PS50211">
    <property type="entry name" value="DENN"/>
    <property type="match status" value="1"/>
</dbReference>
<feature type="domain" description="UDENN" evidence="3">
    <location>
        <begin position="17"/>
        <end position="462"/>
    </location>
</feature>
<dbReference type="GO" id="GO:0005737">
    <property type="term" value="C:cytoplasm"/>
    <property type="evidence" value="ECO:0007669"/>
    <property type="project" value="TreeGrafter"/>
</dbReference>
<dbReference type="InterPro" id="IPR037516">
    <property type="entry name" value="Tripartite_DENN"/>
</dbReference>
<evidence type="ECO:0000313" key="5">
    <source>
        <dbReference type="Proteomes" id="UP001278500"/>
    </source>
</evidence>
<evidence type="ECO:0000313" key="4">
    <source>
        <dbReference type="EMBL" id="KAK3338499.1"/>
    </source>
</evidence>